<dbReference type="PROSITE" id="PS50102">
    <property type="entry name" value="RRM"/>
    <property type="match status" value="1"/>
</dbReference>
<keyword evidence="3" id="KW-0677">Repeat</keyword>
<dbReference type="PANTHER" id="PTHR15608:SF0">
    <property type="entry name" value="HIV TAT-SPECIFIC FACTOR 1"/>
    <property type="match status" value="1"/>
</dbReference>
<feature type="domain" description="RRM" evidence="8">
    <location>
        <begin position="334"/>
        <end position="422"/>
    </location>
</feature>
<dbReference type="InterPro" id="IPR034392">
    <property type="entry name" value="TatSF1-like_RRM1"/>
</dbReference>
<dbReference type="FunFam" id="3.30.70.330:FF:000105">
    <property type="entry name" value="HIV Tat-specific factor 1 homolog"/>
    <property type="match status" value="1"/>
</dbReference>
<feature type="region of interest" description="Disordered" evidence="7">
    <location>
        <begin position="234"/>
        <end position="297"/>
    </location>
</feature>
<dbReference type="InterPro" id="IPR000504">
    <property type="entry name" value="RRM_dom"/>
</dbReference>
<keyword evidence="5" id="KW-0508">mRNA splicing</keyword>
<dbReference type="SUPFAM" id="SSF54928">
    <property type="entry name" value="RNA-binding domain, RBD"/>
    <property type="match status" value="2"/>
</dbReference>
<dbReference type="SMART" id="SM00360">
    <property type="entry name" value="RRM"/>
    <property type="match status" value="2"/>
</dbReference>
<evidence type="ECO:0000313" key="9">
    <source>
        <dbReference type="EMBL" id="KAK9838808.1"/>
    </source>
</evidence>
<dbReference type="InterPro" id="IPR012677">
    <property type="entry name" value="Nucleotide-bd_a/b_plait_sf"/>
</dbReference>
<dbReference type="Gene3D" id="3.30.70.330">
    <property type="match status" value="2"/>
</dbReference>
<dbReference type="EMBL" id="JALJOS010000005">
    <property type="protein sequence ID" value="KAK9838808.1"/>
    <property type="molecule type" value="Genomic_DNA"/>
</dbReference>
<evidence type="ECO:0000256" key="2">
    <source>
        <dbReference type="ARBA" id="ARBA00022664"/>
    </source>
</evidence>
<organism evidence="9 10">
    <name type="scientific">Apatococcus lobatus</name>
    <dbReference type="NCBI Taxonomy" id="904363"/>
    <lineage>
        <taxon>Eukaryota</taxon>
        <taxon>Viridiplantae</taxon>
        <taxon>Chlorophyta</taxon>
        <taxon>core chlorophytes</taxon>
        <taxon>Trebouxiophyceae</taxon>
        <taxon>Chlorellales</taxon>
        <taxon>Chlorellaceae</taxon>
        <taxon>Apatococcus</taxon>
    </lineage>
</organism>
<dbReference type="CDD" id="cd12285">
    <property type="entry name" value="RRM3_RBM39_like"/>
    <property type="match status" value="1"/>
</dbReference>
<dbReference type="InterPro" id="IPR025640">
    <property type="entry name" value="GYF_2"/>
</dbReference>
<gene>
    <name evidence="9" type="ORF">WJX74_003727</name>
</gene>
<evidence type="ECO:0000256" key="6">
    <source>
        <dbReference type="PROSITE-ProRule" id="PRU00176"/>
    </source>
</evidence>
<evidence type="ECO:0000313" key="10">
    <source>
        <dbReference type="Proteomes" id="UP001438707"/>
    </source>
</evidence>
<evidence type="ECO:0000256" key="3">
    <source>
        <dbReference type="ARBA" id="ARBA00022737"/>
    </source>
</evidence>
<dbReference type="FunFam" id="3.30.70.330:FF:000329">
    <property type="entry name" value="splicing factor U2AF-associated protein 2"/>
    <property type="match status" value="1"/>
</dbReference>
<comment type="caution">
    <text evidence="9">The sequence shown here is derived from an EMBL/GenBank/DDBJ whole genome shotgun (WGS) entry which is preliminary data.</text>
</comment>
<dbReference type="PANTHER" id="PTHR15608">
    <property type="entry name" value="SPLICING FACTOR U2AF-ASSOCIATED PROTEIN 2"/>
    <property type="match status" value="1"/>
</dbReference>
<dbReference type="Pfam" id="PF00076">
    <property type="entry name" value="RRM_1"/>
    <property type="match status" value="2"/>
</dbReference>
<dbReference type="GO" id="GO:0003723">
    <property type="term" value="F:RNA binding"/>
    <property type="evidence" value="ECO:0007669"/>
    <property type="project" value="UniProtKB-UniRule"/>
</dbReference>
<evidence type="ECO:0000256" key="7">
    <source>
        <dbReference type="SAM" id="MobiDB-lite"/>
    </source>
</evidence>
<comment type="similarity">
    <text evidence="1">Belongs to the HTATSF1 family.</text>
</comment>
<dbReference type="GO" id="GO:0005686">
    <property type="term" value="C:U2 snRNP"/>
    <property type="evidence" value="ECO:0007669"/>
    <property type="project" value="TreeGrafter"/>
</dbReference>
<reference evidence="9 10" key="1">
    <citation type="journal article" date="2024" name="Nat. Commun.">
        <title>Phylogenomics reveals the evolutionary origins of lichenization in chlorophyte algae.</title>
        <authorList>
            <person name="Puginier C."/>
            <person name="Libourel C."/>
            <person name="Otte J."/>
            <person name="Skaloud P."/>
            <person name="Haon M."/>
            <person name="Grisel S."/>
            <person name="Petersen M."/>
            <person name="Berrin J.G."/>
            <person name="Delaux P.M."/>
            <person name="Dal Grande F."/>
            <person name="Keller J."/>
        </authorList>
    </citation>
    <scope>NUCLEOTIDE SEQUENCE [LARGE SCALE GENOMIC DNA]</scope>
    <source>
        <strain evidence="9 10">SAG 2145</strain>
    </source>
</reference>
<dbReference type="GO" id="GO:0005684">
    <property type="term" value="C:U2-type spliceosomal complex"/>
    <property type="evidence" value="ECO:0007669"/>
    <property type="project" value="TreeGrafter"/>
</dbReference>
<dbReference type="Pfam" id="PF14237">
    <property type="entry name" value="GYF_2"/>
    <property type="match status" value="1"/>
</dbReference>
<feature type="region of interest" description="Disordered" evidence="7">
    <location>
        <begin position="150"/>
        <end position="170"/>
    </location>
</feature>
<dbReference type="AlphaFoldDB" id="A0AAW1RYB2"/>
<feature type="region of interest" description="Disordered" evidence="7">
    <location>
        <begin position="209"/>
        <end position="228"/>
    </location>
</feature>
<proteinExistence type="inferred from homology"/>
<feature type="compositionally biased region" description="Low complexity" evidence="7">
    <location>
        <begin position="240"/>
        <end position="258"/>
    </location>
</feature>
<dbReference type="InterPro" id="IPR034393">
    <property type="entry name" value="TatSF1-like"/>
</dbReference>
<evidence type="ECO:0000259" key="8">
    <source>
        <dbReference type="PROSITE" id="PS50102"/>
    </source>
</evidence>
<name>A0AAW1RYB2_9CHLO</name>
<keyword evidence="2" id="KW-0507">mRNA processing</keyword>
<keyword evidence="10" id="KW-1185">Reference proteome</keyword>
<dbReference type="InterPro" id="IPR035979">
    <property type="entry name" value="RBD_domain_sf"/>
</dbReference>
<evidence type="ECO:0000256" key="1">
    <source>
        <dbReference type="ARBA" id="ARBA00007747"/>
    </source>
</evidence>
<accession>A0AAW1RYB2</accession>
<dbReference type="GO" id="GO:0000398">
    <property type="term" value="P:mRNA splicing, via spliceosome"/>
    <property type="evidence" value="ECO:0007669"/>
    <property type="project" value="InterPro"/>
</dbReference>
<sequence>MSTPSWYYLDASGQPAGPYLPEGLAGLCSYGHLTKETFCWAEGQDSWKALQEIPELQQPAPPVAGQAPNAAVVQNTGSAAQDFAAATSSTAPTVTAAPRPSVVAQPAMIAAQPKAVSAPPSAPGGDEVDPELAAFAAEITAIDPEALQGTSAAPRASTPPPDEQRFTDDDGTAYVWEPKQRKFVPEAEAAALGAAAQPDYNQEEMTFVADEEQIPAYNPPDPVAENEDLEDLAVDPNMGAPASAGTTAPTHTAPAEADPGSDNSTSGWAADVGGASEADRELQPNLGPAASGLVGSKRDAAEAVLEKRREKAKKAKEAAEAAQPKAWFDLKINTSVYVTGLPDDVTEMELAQVFAKCGVLKEDDDRKPKVKVYRDRETQVPKGDGLVTYLKEPSVGLALQILDGSPFRPEMQQKMSVQRAKFEQKGEGYVAKSKPKKKKPSAAVEKKMDRTLGWGGFDDVAKPTEVTVILEHMFTPAEFEEDATLREELEDDINAECSKMGKVDKVKLYHTHPDGIVSLKYSTSDAAQQCIKVMDGRFFGGRQVKAHLWDGFSNYHIEKKVETAEEQARRLERFAQELEQG</sequence>
<protein>
    <recommendedName>
        <fullName evidence="8">RRM domain-containing protein</fullName>
    </recommendedName>
</protein>
<keyword evidence="4 6" id="KW-0694">RNA-binding</keyword>
<evidence type="ECO:0000256" key="5">
    <source>
        <dbReference type="ARBA" id="ARBA00023187"/>
    </source>
</evidence>
<dbReference type="Proteomes" id="UP001438707">
    <property type="component" value="Unassembled WGS sequence"/>
</dbReference>
<dbReference type="CDD" id="cd12281">
    <property type="entry name" value="RRM1_TatSF1_like"/>
    <property type="match status" value="1"/>
</dbReference>
<evidence type="ECO:0000256" key="4">
    <source>
        <dbReference type="ARBA" id="ARBA00022884"/>
    </source>
</evidence>